<keyword evidence="1" id="KW-1133">Transmembrane helix</keyword>
<dbReference type="AlphaFoldDB" id="A6U946"/>
<dbReference type="eggNOG" id="ENOG50316U7">
    <property type="taxonomic scope" value="Bacteria"/>
</dbReference>
<organism evidence="2 3">
    <name type="scientific">Sinorhizobium medicae (strain WSM419)</name>
    <name type="common">Ensifer medicae</name>
    <dbReference type="NCBI Taxonomy" id="366394"/>
    <lineage>
        <taxon>Bacteria</taxon>
        <taxon>Pseudomonadati</taxon>
        <taxon>Pseudomonadota</taxon>
        <taxon>Alphaproteobacteria</taxon>
        <taxon>Hyphomicrobiales</taxon>
        <taxon>Rhizobiaceae</taxon>
        <taxon>Sinorhizobium/Ensifer group</taxon>
        <taxon>Sinorhizobium</taxon>
    </lineage>
</organism>
<dbReference type="Pfam" id="PF04883">
    <property type="entry name" value="HK97-gp10_like"/>
    <property type="match status" value="1"/>
</dbReference>
<proteinExistence type="predicted"/>
<keyword evidence="1" id="KW-0812">Transmembrane</keyword>
<keyword evidence="1" id="KW-0472">Membrane</keyword>
<evidence type="ECO:0000313" key="2">
    <source>
        <dbReference type="EMBL" id="ABR60176.1"/>
    </source>
</evidence>
<dbReference type="Proteomes" id="UP000001108">
    <property type="component" value="Chromosome"/>
</dbReference>
<dbReference type="STRING" id="366394.Smed_1326"/>
<dbReference type="NCBIfam" id="TIGR01725">
    <property type="entry name" value="phge_HK97_gp10"/>
    <property type="match status" value="1"/>
</dbReference>
<protein>
    <submittedName>
        <fullName evidence="2">Phage protein, HK97 gp10 family</fullName>
    </submittedName>
</protein>
<gene>
    <name evidence="2" type="ordered locus">Smed_1326</name>
</gene>
<reference evidence="2 3" key="2">
    <citation type="journal article" date="2010" name="Stand. Genomic Sci.">
        <title>Complete genome sequence of the Medicago microsymbiont Ensifer (Sinorhizobium) medicae strain WSM419.</title>
        <authorList>
            <person name="Reeve W."/>
            <person name="Chain P."/>
            <person name="O'Hara G."/>
            <person name="Ardley J."/>
            <person name="Nandesena K."/>
            <person name="Brau L."/>
            <person name="Tiwari R."/>
            <person name="Malfatti S."/>
            <person name="Kiss H."/>
            <person name="Lapidus A."/>
            <person name="Copeland A."/>
            <person name="Nolan M."/>
            <person name="Land M."/>
            <person name="Hauser L."/>
            <person name="Chang Y.J."/>
            <person name="Ivanova N."/>
            <person name="Mavromatis K."/>
            <person name="Markowitz V."/>
            <person name="Kyrpides N."/>
            <person name="Gollagher M."/>
            <person name="Yates R."/>
            <person name="Dilworth M."/>
            <person name="Howieson J."/>
        </authorList>
    </citation>
    <scope>NUCLEOTIDE SEQUENCE [LARGE SCALE GENOMIC DNA]</scope>
    <source>
        <strain evidence="2 3">WSM419</strain>
    </source>
</reference>
<dbReference type="EMBL" id="CP000738">
    <property type="protein sequence ID" value="ABR60176.1"/>
    <property type="molecule type" value="Genomic_DNA"/>
</dbReference>
<name>A6U946_SINMW</name>
<evidence type="ECO:0000256" key="1">
    <source>
        <dbReference type="SAM" id="Phobius"/>
    </source>
</evidence>
<accession>A6U946</accession>
<dbReference type="KEGG" id="smd:Smed_1326"/>
<dbReference type="HOGENOM" id="CLU_127674_2_0_5"/>
<evidence type="ECO:0000313" key="3">
    <source>
        <dbReference type="Proteomes" id="UP000001108"/>
    </source>
</evidence>
<feature type="transmembrane region" description="Helical" evidence="1">
    <location>
        <begin position="111"/>
        <end position="133"/>
    </location>
</feature>
<dbReference type="PATRIC" id="fig|366394.8.peg.4458"/>
<dbReference type="RefSeq" id="WP_011975486.1">
    <property type="nucleotide sequence ID" value="NC_009636.1"/>
</dbReference>
<reference evidence="3" key="1">
    <citation type="submission" date="2007-06" db="EMBL/GenBank/DDBJ databases">
        <title>Complete sequence of Sinorhizobium medicae WSM419 chromosome.</title>
        <authorList>
            <consortium name="US DOE Joint Genome Institute"/>
            <person name="Copeland A."/>
            <person name="Lucas S."/>
            <person name="Lapidus A."/>
            <person name="Barry K."/>
            <person name="Glavina del Rio T."/>
            <person name="Dalin E."/>
            <person name="Tice H."/>
            <person name="Pitluck S."/>
            <person name="Chain P."/>
            <person name="Malfatti S."/>
            <person name="Shin M."/>
            <person name="Vergez L."/>
            <person name="Schmutz J."/>
            <person name="Larimer F."/>
            <person name="Land M."/>
            <person name="Hauser L."/>
            <person name="Kyrpides N."/>
            <person name="Mikhailova N."/>
            <person name="Reeve W.G."/>
            <person name="Richardson P."/>
        </authorList>
    </citation>
    <scope>NUCLEOTIDE SEQUENCE [LARGE SCALE GENOMIC DNA]</scope>
    <source>
        <strain evidence="3">WSM419</strain>
    </source>
</reference>
<dbReference type="InterPro" id="IPR010064">
    <property type="entry name" value="HK97-gp10_tail"/>
</dbReference>
<dbReference type="OrthoDB" id="8480914at2"/>
<sequence>MTAKVIGLDKLNRKLALLPIVARKRIREAMQQGADEIVAMMKSLVPTDSGALKNSIDWTWGSAPKGALTIATVRGQGMRNTGSENIITIYAGNADAYYARFVEFGTAAHTAGGMFAGAAIPAIAASPFFFVSFRANRKRVKSRITRAVNKAAKEVAAGGG</sequence>